<dbReference type="Gene3D" id="3.80.10.10">
    <property type="entry name" value="Ribonuclease Inhibitor"/>
    <property type="match status" value="1"/>
</dbReference>
<evidence type="ECO:0000313" key="2">
    <source>
        <dbReference type="Proteomes" id="UP000307440"/>
    </source>
</evidence>
<reference evidence="1 2" key="1">
    <citation type="journal article" date="2019" name="Nat. Ecol. Evol.">
        <title>Megaphylogeny resolves global patterns of mushroom evolution.</title>
        <authorList>
            <person name="Varga T."/>
            <person name="Krizsan K."/>
            <person name="Foldi C."/>
            <person name="Dima B."/>
            <person name="Sanchez-Garcia M."/>
            <person name="Sanchez-Ramirez S."/>
            <person name="Szollosi G.J."/>
            <person name="Szarkandi J.G."/>
            <person name="Papp V."/>
            <person name="Albert L."/>
            <person name="Andreopoulos W."/>
            <person name="Angelini C."/>
            <person name="Antonin V."/>
            <person name="Barry K.W."/>
            <person name="Bougher N.L."/>
            <person name="Buchanan P."/>
            <person name="Buyck B."/>
            <person name="Bense V."/>
            <person name="Catcheside P."/>
            <person name="Chovatia M."/>
            <person name="Cooper J."/>
            <person name="Damon W."/>
            <person name="Desjardin D."/>
            <person name="Finy P."/>
            <person name="Geml J."/>
            <person name="Haridas S."/>
            <person name="Hughes K."/>
            <person name="Justo A."/>
            <person name="Karasinski D."/>
            <person name="Kautmanova I."/>
            <person name="Kiss B."/>
            <person name="Kocsube S."/>
            <person name="Kotiranta H."/>
            <person name="LaButti K.M."/>
            <person name="Lechner B.E."/>
            <person name="Liimatainen K."/>
            <person name="Lipzen A."/>
            <person name="Lukacs Z."/>
            <person name="Mihaltcheva S."/>
            <person name="Morgado L.N."/>
            <person name="Niskanen T."/>
            <person name="Noordeloos M.E."/>
            <person name="Ohm R.A."/>
            <person name="Ortiz-Santana B."/>
            <person name="Ovrebo C."/>
            <person name="Racz N."/>
            <person name="Riley R."/>
            <person name="Savchenko A."/>
            <person name="Shiryaev A."/>
            <person name="Soop K."/>
            <person name="Spirin V."/>
            <person name="Szebenyi C."/>
            <person name="Tomsovsky M."/>
            <person name="Tulloss R.E."/>
            <person name="Uehling J."/>
            <person name="Grigoriev I.V."/>
            <person name="Vagvolgyi C."/>
            <person name="Papp T."/>
            <person name="Martin F.M."/>
            <person name="Miettinen O."/>
            <person name="Hibbett D.S."/>
            <person name="Nagy L.G."/>
        </authorList>
    </citation>
    <scope>NUCLEOTIDE SEQUENCE [LARGE SCALE GENOMIC DNA]</scope>
    <source>
        <strain evidence="1 2">CBS 121175</strain>
    </source>
</reference>
<dbReference type="STRING" id="230819.A0A5C3KQL9"/>
<name>A0A5C3KQL9_COPMA</name>
<organism evidence="1 2">
    <name type="scientific">Coprinopsis marcescibilis</name>
    <name type="common">Agaric fungus</name>
    <name type="synonym">Psathyrella marcescibilis</name>
    <dbReference type="NCBI Taxonomy" id="230819"/>
    <lineage>
        <taxon>Eukaryota</taxon>
        <taxon>Fungi</taxon>
        <taxon>Dikarya</taxon>
        <taxon>Basidiomycota</taxon>
        <taxon>Agaricomycotina</taxon>
        <taxon>Agaricomycetes</taxon>
        <taxon>Agaricomycetidae</taxon>
        <taxon>Agaricales</taxon>
        <taxon>Agaricineae</taxon>
        <taxon>Psathyrellaceae</taxon>
        <taxon>Coprinopsis</taxon>
    </lineage>
</organism>
<dbReference type="AlphaFoldDB" id="A0A5C3KQL9"/>
<dbReference type="EMBL" id="ML210241">
    <property type="protein sequence ID" value="TFK22425.1"/>
    <property type="molecule type" value="Genomic_DNA"/>
</dbReference>
<sequence length="555" mass="63040">MIFKSLIRQVTNAEHSRVALEQGGHAGFGHPVDCTCDNILMNEFSRLARVNGAFFGGSIPFIWKHMRDLQPLIPLLPEPTRVDTEVSRRESASSEWKRFQLYSSQIECLTFEDSELETFGPQYRSIFLQYSRAKEFFPKLKSINLSSTHVLPQFLASLPQLHHIDFDFSQDGPEEQVYITTTTRCLVGKQLGSLLVKLSLSQQPISNISKLTNLKLLHIKIGSSLRADDLSLLSLLPKLTDLTIEHVDDQHIFPLVVHNVAQKSFPARPCTQPSLKSLTIQGDGYAQHLIACSISPGNLTSLHLRVTHTARYPDRIFSLYHALRFHAIRNTQLEELEVSCHKMELVDKVVMDGIRQRTVVDANIFLAPLSKLTMLKRLHWDSAPAIDLFLVQKICDNLRHLKNLEDLWLDVGPFGRREANSYYPPLQCLENLCRYNTELKLARVLVDLSQIPTTPPRIQPGSKLRMLYIESNVFMTSDHSDRSMAMAEYLDTLFPVLESLSSHEETLLEMAGYNTQVWHEVRKLLAMYQGDRKKALICGPSSDSESDSDDEETSG</sequence>
<dbReference type="OrthoDB" id="2631350at2759"/>
<dbReference type="InterPro" id="IPR032675">
    <property type="entry name" value="LRR_dom_sf"/>
</dbReference>
<evidence type="ECO:0008006" key="3">
    <source>
        <dbReference type="Google" id="ProtNLM"/>
    </source>
</evidence>
<keyword evidence="2" id="KW-1185">Reference proteome</keyword>
<gene>
    <name evidence="1" type="ORF">FA15DRAFT_644201</name>
</gene>
<protein>
    <recommendedName>
        <fullName evidence="3">F-box domain-containing protein</fullName>
    </recommendedName>
</protein>
<dbReference type="Proteomes" id="UP000307440">
    <property type="component" value="Unassembled WGS sequence"/>
</dbReference>
<accession>A0A5C3KQL9</accession>
<dbReference type="SUPFAM" id="SSF52047">
    <property type="entry name" value="RNI-like"/>
    <property type="match status" value="1"/>
</dbReference>
<evidence type="ECO:0000313" key="1">
    <source>
        <dbReference type="EMBL" id="TFK22425.1"/>
    </source>
</evidence>
<proteinExistence type="predicted"/>